<protein>
    <submittedName>
        <fullName evidence="8">RDD domain protein</fullName>
    </submittedName>
</protein>
<evidence type="ECO:0000256" key="4">
    <source>
        <dbReference type="ARBA" id="ARBA00022989"/>
    </source>
</evidence>
<dbReference type="PANTHER" id="PTHR36115:SF6">
    <property type="entry name" value="PROLINE-RICH ANTIGEN HOMOLOG"/>
    <property type="match status" value="1"/>
</dbReference>
<feature type="transmembrane region" description="Helical" evidence="6">
    <location>
        <begin position="149"/>
        <end position="168"/>
    </location>
</feature>
<evidence type="ECO:0000256" key="6">
    <source>
        <dbReference type="SAM" id="Phobius"/>
    </source>
</evidence>
<dbReference type="EMBL" id="LCLS01000012">
    <property type="protein sequence ID" value="KKU21767.1"/>
    <property type="molecule type" value="Genomic_DNA"/>
</dbReference>
<organism evidence="8 9">
    <name type="scientific">Candidatus Nomurabacteria bacterium GW2011_GWA1_46_11</name>
    <dbReference type="NCBI Taxonomy" id="1618732"/>
    <lineage>
        <taxon>Bacteria</taxon>
        <taxon>Candidatus Nomuraibacteriota</taxon>
    </lineage>
</organism>
<gene>
    <name evidence="8" type="ORF">UX31_C0012G0003</name>
</gene>
<dbReference type="PANTHER" id="PTHR36115">
    <property type="entry name" value="PROLINE-RICH ANTIGEN HOMOLOG-RELATED"/>
    <property type="match status" value="1"/>
</dbReference>
<dbReference type="AlphaFoldDB" id="A0A0G1NN49"/>
<proteinExistence type="predicted"/>
<sequence length="187" mass="19351">MDASAPSSPLPPVVTASGPANVAPAPAVAANPSGSNNYNYASFGRRLVAAFVDGIIVQIVSVVIVFPIGVFLGVGVGLVAGSSEGAVGLAQFLGGMMGFVVGTVVSILYYVLLIGSRGQTLGKMALGIKVVRIETGSVPGYVTAFLREMVGKFVSTISLLVGFFWMLWDDKKQTFHDKIAGTVVVRV</sequence>
<keyword evidence="5 6" id="KW-0472">Membrane</keyword>
<comment type="caution">
    <text evidence="8">The sequence shown here is derived from an EMBL/GenBank/DDBJ whole genome shotgun (WGS) entry which is preliminary data.</text>
</comment>
<evidence type="ECO:0000256" key="5">
    <source>
        <dbReference type="ARBA" id="ARBA00023136"/>
    </source>
</evidence>
<reference evidence="8 9" key="1">
    <citation type="journal article" date="2015" name="Nature">
        <title>rRNA introns, odd ribosomes, and small enigmatic genomes across a large radiation of phyla.</title>
        <authorList>
            <person name="Brown C.T."/>
            <person name="Hug L.A."/>
            <person name="Thomas B.C."/>
            <person name="Sharon I."/>
            <person name="Castelle C.J."/>
            <person name="Singh A."/>
            <person name="Wilkins M.J."/>
            <person name="Williams K.H."/>
            <person name="Banfield J.F."/>
        </authorList>
    </citation>
    <scope>NUCLEOTIDE SEQUENCE [LARGE SCALE GENOMIC DNA]</scope>
</reference>
<dbReference type="InterPro" id="IPR051791">
    <property type="entry name" value="Pra-immunoreactive"/>
</dbReference>
<dbReference type="InterPro" id="IPR010432">
    <property type="entry name" value="RDD"/>
</dbReference>
<keyword evidence="2" id="KW-1003">Cell membrane</keyword>
<name>A0A0G1NN49_9BACT</name>
<evidence type="ECO:0000256" key="3">
    <source>
        <dbReference type="ARBA" id="ARBA00022692"/>
    </source>
</evidence>
<accession>A0A0G1NN49</accession>
<feature type="transmembrane region" description="Helical" evidence="6">
    <location>
        <begin position="55"/>
        <end position="80"/>
    </location>
</feature>
<dbReference type="Proteomes" id="UP000034107">
    <property type="component" value="Unassembled WGS sequence"/>
</dbReference>
<feature type="transmembrane region" description="Helical" evidence="6">
    <location>
        <begin position="92"/>
        <end position="112"/>
    </location>
</feature>
<feature type="domain" description="RDD" evidence="7">
    <location>
        <begin position="40"/>
        <end position="181"/>
    </location>
</feature>
<evidence type="ECO:0000256" key="2">
    <source>
        <dbReference type="ARBA" id="ARBA00022475"/>
    </source>
</evidence>
<evidence type="ECO:0000313" key="8">
    <source>
        <dbReference type="EMBL" id="KKU21767.1"/>
    </source>
</evidence>
<comment type="subcellular location">
    <subcellularLocation>
        <location evidence="1">Cell membrane</location>
        <topology evidence="1">Multi-pass membrane protein</topology>
    </subcellularLocation>
</comment>
<evidence type="ECO:0000256" key="1">
    <source>
        <dbReference type="ARBA" id="ARBA00004651"/>
    </source>
</evidence>
<keyword evidence="4 6" id="KW-1133">Transmembrane helix</keyword>
<dbReference type="Pfam" id="PF06271">
    <property type="entry name" value="RDD"/>
    <property type="match status" value="1"/>
</dbReference>
<evidence type="ECO:0000259" key="7">
    <source>
        <dbReference type="Pfam" id="PF06271"/>
    </source>
</evidence>
<dbReference type="GO" id="GO:0005886">
    <property type="term" value="C:plasma membrane"/>
    <property type="evidence" value="ECO:0007669"/>
    <property type="project" value="UniProtKB-SubCell"/>
</dbReference>
<keyword evidence="3 6" id="KW-0812">Transmembrane</keyword>
<evidence type="ECO:0000313" key="9">
    <source>
        <dbReference type="Proteomes" id="UP000034107"/>
    </source>
</evidence>